<dbReference type="PANTHER" id="PTHR47691:SF3">
    <property type="entry name" value="HTH-TYPE TRANSCRIPTIONAL REGULATOR RV0890C-RELATED"/>
    <property type="match status" value="1"/>
</dbReference>
<name>A0A372MC35_9ACTN</name>
<dbReference type="SUPFAM" id="SSF52540">
    <property type="entry name" value="P-loop containing nucleoside triphosphate hydrolases"/>
    <property type="match status" value="1"/>
</dbReference>
<evidence type="ECO:0000313" key="3">
    <source>
        <dbReference type="EMBL" id="RFU88160.1"/>
    </source>
</evidence>
<sequence length="827" mass="88828">MRPPGRVLGPFGVEEQRVQGRVRQRAQYLAAVGATQLHVVGQARPYEIGGGRALGGAVQIDAEQRIAAGCAQRVGEPDRRVAVGGADLGHPPGPRRPQHDGQQGGRLRLQIAAAQQPVALRGVVLDALPMERMQQVHVHRAPTYRARRPGPRGRTARTARAPDSYGHGLIGAFARTRAGNSARDPRSSEPAPGPDVREATVSHHVRCRKASPWRNDGDGMATRKGAGQRRTGPGQMVGRAAERDRLRALLGRARLTTVTGPAGVGKSRLAEEAADTVSRTWKRDRLLRARWWDSGTERGALEGLCAAAGLGAEADLEALAGALRGRRCLLFLDDVDPVRLPLARLVQNLLMRLPRLRVLVTSRGPLGLGEETILRLGVLAPEEAADLCAAKNIPAAAADPAERAALGAALEHNPLALLLAAGSGPRDGPVRHTSMLAAEDAGARLLDPGDRTVWARLSVLPATFDLATAQTLAGDAGACPPARVPSAVARLNLVSTLIADRDPGAVTAPRYRLTASARAWGVRQLRARGEYDEARHRLRLRAQNIAVHARHLWDTGQHRRALRTVEGDWPLLDTALEHPGEAPEDSPDGDVALLGICVDLWFWWLTQERAESGLDLLRRHLTAHGRLWGTHAEALTLAAHLALAAGRPARPYLDGSWRSAVVSGDGGLFAAAQVAQAEHARRQGDWTAAREFLRTADPSARGGAPPHSAAPGVGHGWARLALSLAEDRLLDEAAYAADRAQQAVDPDRDPWAQAQLLHARAVIHQRRGRPAAAWRACLTAQEAARHHGYQDLCARLEPLALGLGGDHPHLARTRPASRHPAELRRRP</sequence>
<feature type="region of interest" description="Disordered" evidence="1">
    <location>
        <begin position="138"/>
        <end position="238"/>
    </location>
</feature>
<dbReference type="InterPro" id="IPR027417">
    <property type="entry name" value="P-loop_NTPase"/>
</dbReference>
<keyword evidence="4" id="KW-1185">Reference proteome</keyword>
<dbReference type="Pfam" id="PF13401">
    <property type="entry name" value="AAA_22"/>
    <property type="match status" value="1"/>
</dbReference>
<reference evidence="3 4" key="1">
    <citation type="submission" date="2018-08" db="EMBL/GenBank/DDBJ databases">
        <title>Isolation, diversity and antifungal activity of Actinobacteria from wheat.</title>
        <authorList>
            <person name="Han C."/>
        </authorList>
    </citation>
    <scope>NUCLEOTIDE SEQUENCE [LARGE SCALE GENOMIC DNA]</scope>
    <source>
        <strain evidence="3 4">NEAU-YY421</strain>
    </source>
</reference>
<dbReference type="EMBL" id="QUAK01000016">
    <property type="protein sequence ID" value="RFU88160.1"/>
    <property type="molecule type" value="Genomic_DNA"/>
</dbReference>
<protein>
    <recommendedName>
        <fullName evidence="2">ORC1/DEAH AAA+ ATPase domain-containing protein</fullName>
    </recommendedName>
</protein>
<feature type="domain" description="ORC1/DEAH AAA+ ATPase" evidence="2">
    <location>
        <begin position="252"/>
        <end position="350"/>
    </location>
</feature>
<dbReference type="GO" id="GO:0016887">
    <property type="term" value="F:ATP hydrolysis activity"/>
    <property type="evidence" value="ECO:0007669"/>
    <property type="project" value="InterPro"/>
</dbReference>
<dbReference type="InterPro" id="IPR011990">
    <property type="entry name" value="TPR-like_helical_dom_sf"/>
</dbReference>
<evidence type="ECO:0000259" key="2">
    <source>
        <dbReference type="Pfam" id="PF13401"/>
    </source>
</evidence>
<dbReference type="InterPro" id="IPR049945">
    <property type="entry name" value="AAA_22"/>
</dbReference>
<accession>A0A372MC35</accession>
<dbReference type="AlphaFoldDB" id="A0A372MC35"/>
<dbReference type="SUPFAM" id="SSF48452">
    <property type="entry name" value="TPR-like"/>
    <property type="match status" value="1"/>
</dbReference>
<feature type="region of interest" description="Disordered" evidence="1">
    <location>
        <begin position="807"/>
        <end position="827"/>
    </location>
</feature>
<comment type="caution">
    <text evidence="3">The sequence shown here is derived from an EMBL/GenBank/DDBJ whole genome shotgun (WGS) entry which is preliminary data.</text>
</comment>
<evidence type="ECO:0000313" key="4">
    <source>
        <dbReference type="Proteomes" id="UP000263094"/>
    </source>
</evidence>
<gene>
    <name evidence="3" type="ORF">DY218_03340</name>
</gene>
<feature type="region of interest" description="Disordered" evidence="1">
    <location>
        <begin position="78"/>
        <end position="105"/>
    </location>
</feature>
<organism evidence="3 4">
    <name type="scientific">Streptomyces triticagri</name>
    <dbReference type="NCBI Taxonomy" id="2293568"/>
    <lineage>
        <taxon>Bacteria</taxon>
        <taxon>Bacillati</taxon>
        <taxon>Actinomycetota</taxon>
        <taxon>Actinomycetes</taxon>
        <taxon>Kitasatosporales</taxon>
        <taxon>Streptomycetaceae</taxon>
        <taxon>Streptomyces</taxon>
    </lineage>
</organism>
<proteinExistence type="predicted"/>
<feature type="compositionally biased region" description="Basic residues" evidence="1">
    <location>
        <begin position="138"/>
        <end position="157"/>
    </location>
</feature>
<dbReference type="PANTHER" id="PTHR47691">
    <property type="entry name" value="REGULATOR-RELATED"/>
    <property type="match status" value="1"/>
</dbReference>
<dbReference type="Proteomes" id="UP000263094">
    <property type="component" value="Unassembled WGS sequence"/>
</dbReference>
<dbReference type="Gene3D" id="3.40.50.300">
    <property type="entry name" value="P-loop containing nucleotide triphosphate hydrolases"/>
    <property type="match status" value="1"/>
</dbReference>
<evidence type="ECO:0000256" key="1">
    <source>
        <dbReference type="SAM" id="MobiDB-lite"/>
    </source>
</evidence>